<organism evidence="1 2">
    <name type="scientific">Natronoarchaeum philippinense</name>
    <dbReference type="NCBI Taxonomy" id="558529"/>
    <lineage>
        <taxon>Archaea</taxon>
        <taxon>Methanobacteriati</taxon>
        <taxon>Methanobacteriota</taxon>
        <taxon>Stenosarchaea group</taxon>
        <taxon>Halobacteria</taxon>
        <taxon>Halobacteriales</taxon>
        <taxon>Natronoarchaeaceae</taxon>
    </lineage>
</organism>
<dbReference type="AlphaFoldDB" id="A0A285PE71"/>
<evidence type="ECO:0000313" key="1">
    <source>
        <dbReference type="EMBL" id="SNZ18161.1"/>
    </source>
</evidence>
<protein>
    <submittedName>
        <fullName evidence="1">Uncharacterized protein</fullName>
    </submittedName>
</protein>
<reference evidence="1 2" key="1">
    <citation type="submission" date="2017-09" db="EMBL/GenBank/DDBJ databases">
        <authorList>
            <person name="Ehlers B."/>
            <person name="Leendertz F.H."/>
        </authorList>
    </citation>
    <scope>NUCLEOTIDE SEQUENCE [LARGE SCALE GENOMIC DNA]</scope>
    <source>
        <strain evidence="1 2">DSM 27208</strain>
    </source>
</reference>
<sequence length="81" mass="9071">MTLYHSDVDDGVNGDEGVEQIIENHPDYAEFDEEGRLVLTLDDLQREEKRKSLLFAAAAAIEASDEYDLATEPEVEWVGGE</sequence>
<dbReference type="Proteomes" id="UP000219453">
    <property type="component" value="Unassembled WGS sequence"/>
</dbReference>
<proteinExistence type="predicted"/>
<dbReference type="EMBL" id="OBEJ01000009">
    <property type="protein sequence ID" value="SNZ18161.1"/>
    <property type="molecule type" value="Genomic_DNA"/>
</dbReference>
<evidence type="ECO:0000313" key="2">
    <source>
        <dbReference type="Proteomes" id="UP000219453"/>
    </source>
</evidence>
<name>A0A285PE71_NATPI</name>
<keyword evidence="2" id="KW-1185">Reference proteome</keyword>
<accession>A0A285PE71</accession>
<gene>
    <name evidence="1" type="ORF">SAMN06269185_3272</name>
</gene>
<dbReference type="RefSeq" id="WP_097010149.1">
    <property type="nucleotide sequence ID" value="NZ_OBEJ01000009.1"/>
</dbReference>